<accession>A0AA49GZ96</accession>
<dbReference type="RefSeq" id="YP_010678240.1">
    <property type="nucleotide sequence ID" value="NC_071032.1"/>
</dbReference>
<evidence type="ECO:0000313" key="2">
    <source>
        <dbReference type="Proteomes" id="UP001200740"/>
    </source>
</evidence>
<dbReference type="KEGG" id="vg:77954633"/>
<protein>
    <submittedName>
        <fullName evidence="1">Uncharacterized protein</fullName>
    </submittedName>
</protein>
<dbReference type="GeneID" id="77954633"/>
<dbReference type="EMBL" id="OL455896">
    <property type="protein sequence ID" value="UJQ86847.1"/>
    <property type="molecule type" value="Genomic_DNA"/>
</dbReference>
<organism evidence="1 2">
    <name type="scientific">Arthrobacter phage Reedo</name>
    <dbReference type="NCBI Taxonomy" id="2910755"/>
    <lineage>
        <taxon>Viruses</taxon>
        <taxon>Duplodnaviria</taxon>
        <taxon>Heunggongvirae</taxon>
        <taxon>Uroviricota</taxon>
        <taxon>Caudoviricetes</taxon>
        <taxon>Casidaviridae</taxon>
        <taxon>Manhattanvirus</taxon>
        <taxon>Manhattanvirus reedo</taxon>
    </lineage>
</organism>
<name>A0AA49GZ96_9CAUD</name>
<proteinExistence type="predicted"/>
<gene>
    <name evidence="1" type="primary">57</name>
    <name evidence="1" type="ORF">SEA_REEDO_57</name>
</gene>
<keyword evidence="2" id="KW-1185">Reference proteome</keyword>
<dbReference type="Proteomes" id="UP001200740">
    <property type="component" value="Segment"/>
</dbReference>
<reference evidence="1" key="1">
    <citation type="submission" date="2021-11" db="EMBL/GenBank/DDBJ databases">
        <authorList>
            <person name="Furlong K.P."/>
            <person name="Elkbouli M."/>
            <person name="Barwitzki K."/>
            <person name="Hastings E.M."/>
            <person name="Saal A.P."/>
            <person name="Sandouka T."/>
            <person name="Tran A."/>
            <person name="Tremblay V."/>
            <person name="Williams E.C."/>
            <person name="Giles L.L."/>
            <person name="McCarthy L."/>
            <person name="Wheaton K.A."/>
            <person name="Chan K."/>
            <person name="Rudner A.D."/>
            <person name="Beyer A.R."/>
            <person name="Chong R.A."/>
            <person name="Edgington N.P."/>
            <person name="Freise A.C."/>
            <person name="Garcia Costas A.M."/>
            <person name="Gibb B.P."/>
            <person name="Klyczek K.K."/>
            <person name="Swerdlow S.J."/>
            <person name="Garlena R.A."/>
            <person name="Russell D.A."/>
            <person name="Jacobs-Sera D."/>
            <person name="Hatfull G.F."/>
        </authorList>
    </citation>
    <scope>NUCLEOTIDE SEQUENCE</scope>
</reference>
<sequence length="68" mass="6775">MTPNWTAIWALTVAVVGALLLVGCDDGTASAPGPAVGPMIGYNGKVGVGFDLGNGVYMSPTGKLGYGF</sequence>
<evidence type="ECO:0000313" key="1">
    <source>
        <dbReference type="EMBL" id="UJQ86847.1"/>
    </source>
</evidence>